<dbReference type="InterPro" id="IPR053080">
    <property type="entry name" value="PP1_regulatory_subunit_27"/>
</dbReference>
<name>A0A913XX66_EXADI</name>
<evidence type="ECO:0000313" key="2">
    <source>
        <dbReference type="EnsemblMetazoa" id="XP_020910631.1"/>
    </source>
</evidence>
<dbReference type="SUPFAM" id="SSF48403">
    <property type="entry name" value="Ankyrin repeat"/>
    <property type="match status" value="1"/>
</dbReference>
<dbReference type="InterPro" id="IPR036770">
    <property type="entry name" value="Ankyrin_rpt-contain_sf"/>
</dbReference>
<organism evidence="2 3">
    <name type="scientific">Exaiptasia diaphana</name>
    <name type="common">Tropical sea anemone</name>
    <name type="synonym">Aiptasia pulchella</name>
    <dbReference type="NCBI Taxonomy" id="2652724"/>
    <lineage>
        <taxon>Eukaryota</taxon>
        <taxon>Metazoa</taxon>
        <taxon>Cnidaria</taxon>
        <taxon>Anthozoa</taxon>
        <taxon>Hexacorallia</taxon>
        <taxon>Actiniaria</taxon>
        <taxon>Aiptasiidae</taxon>
        <taxon>Exaiptasia</taxon>
    </lineage>
</organism>
<dbReference type="InterPro" id="IPR002110">
    <property type="entry name" value="Ankyrin_rpt"/>
</dbReference>
<dbReference type="PANTHER" id="PTHR46899:SF3">
    <property type="entry name" value="PROTEIN PHOSPHATASE 1 REGULATORY SUBUNIT 27"/>
    <property type="match status" value="1"/>
</dbReference>
<keyword evidence="1" id="KW-0040">ANK repeat</keyword>
<dbReference type="SMART" id="SM00248">
    <property type="entry name" value="ANK"/>
    <property type="match status" value="2"/>
</dbReference>
<dbReference type="EnsemblMetazoa" id="XM_021054972.2">
    <property type="protein sequence ID" value="XP_020910631.1"/>
    <property type="gene ID" value="LOC110248443"/>
</dbReference>
<accession>A0A913XX66</accession>
<proteinExistence type="predicted"/>
<dbReference type="GeneID" id="110248443"/>
<dbReference type="PANTHER" id="PTHR46899">
    <property type="entry name" value="PROTEIN PHOSPHATASE 1 REGULATORY SUBUNIT 27"/>
    <property type="match status" value="1"/>
</dbReference>
<feature type="repeat" description="ANK" evidence="1">
    <location>
        <begin position="90"/>
        <end position="122"/>
    </location>
</feature>
<sequence>MAAEPVRQQKKTEPADVFRFPEELIVRETVPGQEITKELEEIMQSTVKFEVNFFNDYGHTVLGTSAFLGSLRCCQVLVHLGAEVGKQDVDGWTALHYALAKGYLDIARYLILNGGDLFTINNDGDTALDFIGDRQLKEALICYQQKCLSSHAEL</sequence>
<dbReference type="OMA" id="QRDATND"/>
<dbReference type="AlphaFoldDB" id="A0A913XX66"/>
<reference evidence="2" key="1">
    <citation type="submission" date="2022-11" db="UniProtKB">
        <authorList>
            <consortium name="EnsemblMetazoa"/>
        </authorList>
    </citation>
    <scope>IDENTIFICATION</scope>
</reference>
<evidence type="ECO:0000313" key="3">
    <source>
        <dbReference type="Proteomes" id="UP000887567"/>
    </source>
</evidence>
<dbReference type="Proteomes" id="UP000887567">
    <property type="component" value="Unplaced"/>
</dbReference>
<dbReference type="OrthoDB" id="71307at2759"/>
<dbReference type="PROSITE" id="PS50297">
    <property type="entry name" value="ANK_REP_REGION"/>
    <property type="match status" value="1"/>
</dbReference>
<dbReference type="RefSeq" id="XP_020910631.1">
    <property type="nucleotide sequence ID" value="XM_021054972.2"/>
</dbReference>
<dbReference type="Pfam" id="PF13637">
    <property type="entry name" value="Ank_4"/>
    <property type="match status" value="1"/>
</dbReference>
<dbReference type="Gene3D" id="1.25.40.20">
    <property type="entry name" value="Ankyrin repeat-containing domain"/>
    <property type="match status" value="2"/>
</dbReference>
<protein>
    <submittedName>
        <fullName evidence="2">Uncharacterized protein</fullName>
    </submittedName>
</protein>
<dbReference type="KEGG" id="epa:110248443"/>
<keyword evidence="3" id="KW-1185">Reference proteome</keyword>
<dbReference type="PROSITE" id="PS50088">
    <property type="entry name" value="ANK_REPEAT"/>
    <property type="match status" value="1"/>
</dbReference>
<evidence type="ECO:0000256" key="1">
    <source>
        <dbReference type="PROSITE-ProRule" id="PRU00023"/>
    </source>
</evidence>